<accession>A0AAE1R3A6</accession>
<dbReference type="InterPro" id="IPR036452">
    <property type="entry name" value="Ribo_hydro-like"/>
</dbReference>
<dbReference type="Proteomes" id="UP001291623">
    <property type="component" value="Unassembled WGS sequence"/>
</dbReference>
<dbReference type="SUPFAM" id="SSF53590">
    <property type="entry name" value="Nucleoside hydrolase"/>
    <property type="match status" value="1"/>
</dbReference>
<comment type="caution">
    <text evidence="1">The sequence shown here is derived from an EMBL/GenBank/DDBJ whole genome shotgun (WGS) entry which is preliminary data.</text>
</comment>
<dbReference type="Gene3D" id="3.90.245.10">
    <property type="entry name" value="Ribonucleoside hydrolase-like"/>
    <property type="match status" value="1"/>
</dbReference>
<dbReference type="GO" id="GO:0016799">
    <property type="term" value="F:hydrolase activity, hydrolyzing N-glycosyl compounds"/>
    <property type="evidence" value="ECO:0007669"/>
    <property type="project" value="InterPro"/>
</dbReference>
<organism evidence="1 2">
    <name type="scientific">Anisodus tanguticus</name>
    <dbReference type="NCBI Taxonomy" id="243964"/>
    <lineage>
        <taxon>Eukaryota</taxon>
        <taxon>Viridiplantae</taxon>
        <taxon>Streptophyta</taxon>
        <taxon>Embryophyta</taxon>
        <taxon>Tracheophyta</taxon>
        <taxon>Spermatophyta</taxon>
        <taxon>Magnoliopsida</taxon>
        <taxon>eudicotyledons</taxon>
        <taxon>Gunneridae</taxon>
        <taxon>Pentapetalae</taxon>
        <taxon>asterids</taxon>
        <taxon>lamiids</taxon>
        <taxon>Solanales</taxon>
        <taxon>Solanaceae</taxon>
        <taxon>Solanoideae</taxon>
        <taxon>Hyoscyameae</taxon>
        <taxon>Anisodus</taxon>
    </lineage>
</organism>
<dbReference type="EMBL" id="JAVYJV010000021">
    <property type="protein sequence ID" value="KAK4343167.1"/>
    <property type="molecule type" value="Genomic_DNA"/>
</dbReference>
<gene>
    <name evidence="1" type="ORF">RND71_038983</name>
</gene>
<protein>
    <submittedName>
        <fullName evidence="1">Uncharacterized protein</fullName>
    </submittedName>
</protein>
<reference evidence="1" key="1">
    <citation type="submission" date="2023-12" db="EMBL/GenBank/DDBJ databases">
        <title>Genome assembly of Anisodus tanguticus.</title>
        <authorList>
            <person name="Wang Y.-J."/>
        </authorList>
    </citation>
    <scope>NUCLEOTIDE SEQUENCE</scope>
    <source>
        <strain evidence="1">KB-2021</strain>
        <tissue evidence="1">Leaf</tissue>
    </source>
</reference>
<proteinExistence type="predicted"/>
<keyword evidence="2" id="KW-1185">Reference proteome</keyword>
<sequence>MSICDDGLLGANNCFAKQRENIIIDTDPGIDKYMTSLGNLYVFGSSYGNAVSSFWYDNTNGISKPEVEIIGLTTIFGNVTTKDATRNALLLPSEAQYIAR</sequence>
<name>A0AAE1R3A6_9SOLA</name>
<evidence type="ECO:0000313" key="1">
    <source>
        <dbReference type="EMBL" id="KAK4343167.1"/>
    </source>
</evidence>
<dbReference type="AlphaFoldDB" id="A0AAE1R3A6"/>
<evidence type="ECO:0000313" key="2">
    <source>
        <dbReference type="Proteomes" id="UP001291623"/>
    </source>
</evidence>